<protein>
    <recommendedName>
        <fullName evidence="4">Reverse transcriptase domain-containing protein</fullName>
    </recommendedName>
</protein>
<reference evidence="3" key="2">
    <citation type="journal article" date="2017" name="Nat. Plants">
        <title>The Aegilops tauschii genome reveals multiple impacts of transposons.</title>
        <authorList>
            <person name="Zhao G."/>
            <person name="Zou C."/>
            <person name="Li K."/>
            <person name="Wang K."/>
            <person name="Li T."/>
            <person name="Gao L."/>
            <person name="Zhang X."/>
            <person name="Wang H."/>
            <person name="Yang Z."/>
            <person name="Liu X."/>
            <person name="Jiang W."/>
            <person name="Mao L."/>
            <person name="Kong X."/>
            <person name="Jiao Y."/>
            <person name="Jia J."/>
        </authorList>
    </citation>
    <scope>NUCLEOTIDE SEQUENCE [LARGE SCALE GENOMIC DNA]</scope>
    <source>
        <strain evidence="3">cv. AL8/78</strain>
    </source>
</reference>
<reference evidence="2" key="4">
    <citation type="submission" date="2019-03" db="UniProtKB">
        <authorList>
            <consortium name="EnsemblPlants"/>
        </authorList>
    </citation>
    <scope>IDENTIFICATION</scope>
</reference>
<feature type="region of interest" description="Disordered" evidence="1">
    <location>
        <begin position="1"/>
        <end position="20"/>
    </location>
</feature>
<reference evidence="2" key="5">
    <citation type="journal article" date="2021" name="G3 (Bethesda)">
        <title>Aegilops tauschii genome assembly Aet v5.0 features greater sequence contiguity and improved annotation.</title>
        <authorList>
            <person name="Wang L."/>
            <person name="Zhu T."/>
            <person name="Rodriguez J.C."/>
            <person name="Deal K.R."/>
            <person name="Dubcovsky J."/>
            <person name="McGuire P.E."/>
            <person name="Lux T."/>
            <person name="Spannagl M."/>
            <person name="Mayer K.F.X."/>
            <person name="Baldrich P."/>
            <person name="Meyers B.C."/>
            <person name="Huo N."/>
            <person name="Gu Y.Q."/>
            <person name="Zhou H."/>
            <person name="Devos K.M."/>
            <person name="Bennetzen J.L."/>
            <person name="Unver T."/>
            <person name="Budak H."/>
            <person name="Gulick P.J."/>
            <person name="Galiba G."/>
            <person name="Kalapos B."/>
            <person name="Nelson D.R."/>
            <person name="Li P."/>
            <person name="You F.M."/>
            <person name="Luo M.C."/>
            <person name="Dvorak J."/>
        </authorList>
    </citation>
    <scope>NUCLEOTIDE SEQUENCE [LARGE SCALE GENOMIC DNA]</scope>
    <source>
        <strain evidence="2">cv. AL8/78</strain>
    </source>
</reference>
<keyword evidence="3" id="KW-1185">Reference proteome</keyword>
<evidence type="ECO:0000256" key="1">
    <source>
        <dbReference type="SAM" id="MobiDB-lite"/>
    </source>
</evidence>
<dbReference type="AlphaFoldDB" id="A0A453JYE8"/>
<organism evidence="2 3">
    <name type="scientific">Aegilops tauschii subsp. strangulata</name>
    <name type="common">Goatgrass</name>
    <dbReference type="NCBI Taxonomy" id="200361"/>
    <lineage>
        <taxon>Eukaryota</taxon>
        <taxon>Viridiplantae</taxon>
        <taxon>Streptophyta</taxon>
        <taxon>Embryophyta</taxon>
        <taxon>Tracheophyta</taxon>
        <taxon>Spermatophyta</taxon>
        <taxon>Magnoliopsida</taxon>
        <taxon>Liliopsida</taxon>
        <taxon>Poales</taxon>
        <taxon>Poaceae</taxon>
        <taxon>BOP clade</taxon>
        <taxon>Pooideae</taxon>
        <taxon>Triticodae</taxon>
        <taxon>Triticeae</taxon>
        <taxon>Triticinae</taxon>
        <taxon>Aegilops</taxon>
    </lineage>
</organism>
<evidence type="ECO:0000313" key="3">
    <source>
        <dbReference type="Proteomes" id="UP000015105"/>
    </source>
</evidence>
<name>A0A453JYE8_AEGTS</name>
<evidence type="ECO:0008006" key="4">
    <source>
        <dbReference type="Google" id="ProtNLM"/>
    </source>
</evidence>
<dbReference type="EnsemblPlants" id="AET5Gv20231700.3">
    <property type="protein sequence ID" value="AET5Gv20231700.3"/>
    <property type="gene ID" value="AET5Gv20231700"/>
</dbReference>
<proteinExistence type="predicted"/>
<reference evidence="2" key="3">
    <citation type="journal article" date="2017" name="Nature">
        <title>Genome sequence of the progenitor of the wheat D genome Aegilops tauschii.</title>
        <authorList>
            <person name="Luo M.C."/>
            <person name="Gu Y.Q."/>
            <person name="Puiu D."/>
            <person name="Wang H."/>
            <person name="Twardziok S.O."/>
            <person name="Deal K.R."/>
            <person name="Huo N."/>
            <person name="Zhu T."/>
            <person name="Wang L."/>
            <person name="Wang Y."/>
            <person name="McGuire P.E."/>
            <person name="Liu S."/>
            <person name="Long H."/>
            <person name="Ramasamy R.K."/>
            <person name="Rodriguez J.C."/>
            <person name="Van S.L."/>
            <person name="Yuan L."/>
            <person name="Wang Z."/>
            <person name="Xia Z."/>
            <person name="Xiao L."/>
            <person name="Anderson O.D."/>
            <person name="Ouyang S."/>
            <person name="Liang Y."/>
            <person name="Zimin A.V."/>
            <person name="Pertea G."/>
            <person name="Qi P."/>
            <person name="Bennetzen J.L."/>
            <person name="Dai X."/>
            <person name="Dawson M.W."/>
            <person name="Muller H.G."/>
            <person name="Kugler K."/>
            <person name="Rivarola-Duarte L."/>
            <person name="Spannagl M."/>
            <person name="Mayer K.F.X."/>
            <person name="Lu F.H."/>
            <person name="Bevan M.W."/>
            <person name="Leroy P."/>
            <person name="Li P."/>
            <person name="You F.M."/>
            <person name="Sun Q."/>
            <person name="Liu Z."/>
            <person name="Lyons E."/>
            <person name="Wicker T."/>
            <person name="Salzberg S.L."/>
            <person name="Devos K.M."/>
            <person name="Dvorak J."/>
        </authorList>
    </citation>
    <scope>NUCLEOTIDE SEQUENCE [LARGE SCALE GENOMIC DNA]</scope>
    <source>
        <strain evidence="2">cv. AL8/78</strain>
    </source>
</reference>
<dbReference type="Proteomes" id="UP000015105">
    <property type="component" value="Chromosome 5D"/>
</dbReference>
<accession>A0A453JYE8</accession>
<reference evidence="3" key="1">
    <citation type="journal article" date="2014" name="Science">
        <title>Ancient hybridizations among the ancestral genomes of bread wheat.</title>
        <authorList>
            <consortium name="International Wheat Genome Sequencing Consortium,"/>
            <person name="Marcussen T."/>
            <person name="Sandve S.R."/>
            <person name="Heier L."/>
            <person name="Spannagl M."/>
            <person name="Pfeifer M."/>
            <person name="Jakobsen K.S."/>
            <person name="Wulff B.B."/>
            <person name="Steuernagel B."/>
            <person name="Mayer K.F."/>
            <person name="Olsen O.A."/>
        </authorList>
    </citation>
    <scope>NUCLEOTIDE SEQUENCE [LARGE SCALE GENOMIC DNA]</scope>
    <source>
        <strain evidence="3">cv. AL8/78</strain>
    </source>
</reference>
<dbReference type="STRING" id="200361.A0A453JYE8"/>
<evidence type="ECO:0000313" key="2">
    <source>
        <dbReference type="EnsemblPlants" id="AET5Gv20231700.3"/>
    </source>
</evidence>
<dbReference type="Gramene" id="AET5Gv20231700.3">
    <property type="protein sequence ID" value="AET5Gv20231700.3"/>
    <property type="gene ID" value="AET5Gv20231700"/>
</dbReference>
<sequence>LPVRKAPSPADLPQNSCKHAGASSSKISWMCSSSWPGFHKLNQALHTLLPKHADAQELRNYRPICLIHLLAKVFAKVLSLRLAPKLDRLVNRNKNAFITGRSPHDNYVLARQLLKLLHQLGAPELCSSLISRTLSIPYLGHSSLRSCANMVSGIASWSGSPFSCALPAHASC</sequence>